<dbReference type="PROSITE" id="PS00674">
    <property type="entry name" value="AAA"/>
    <property type="match status" value="1"/>
</dbReference>
<dbReference type="InterPro" id="IPR003959">
    <property type="entry name" value="ATPase_AAA_core"/>
</dbReference>
<comment type="similarity">
    <text evidence="1">Belongs to the AAA ATPase family.</text>
</comment>
<protein>
    <submittedName>
        <fullName evidence="3">AAA+-type ATPase, SpoVK/Ycf46/Vps4 family</fullName>
    </submittedName>
</protein>
<keyword evidence="1" id="KW-0547">Nucleotide-binding</keyword>
<dbReference type="InterPro" id="IPR027417">
    <property type="entry name" value="P-loop_NTPase"/>
</dbReference>
<evidence type="ECO:0000313" key="3">
    <source>
        <dbReference type="EMBL" id="SFE98284.1"/>
    </source>
</evidence>
<dbReference type="Proteomes" id="UP000183410">
    <property type="component" value="Unassembled WGS sequence"/>
</dbReference>
<evidence type="ECO:0000259" key="2">
    <source>
        <dbReference type="SMART" id="SM00382"/>
    </source>
</evidence>
<accession>A0A1I2EYS1</accession>
<organism evidence="3 4">
    <name type="scientific">Paenibacillus algorifonticola</name>
    <dbReference type="NCBI Taxonomy" id="684063"/>
    <lineage>
        <taxon>Bacteria</taxon>
        <taxon>Bacillati</taxon>
        <taxon>Bacillota</taxon>
        <taxon>Bacilli</taxon>
        <taxon>Bacillales</taxon>
        <taxon>Paenibacillaceae</taxon>
        <taxon>Paenibacillus</taxon>
    </lineage>
</organism>
<dbReference type="PANTHER" id="PTHR23077">
    <property type="entry name" value="AAA-FAMILY ATPASE"/>
    <property type="match status" value="1"/>
</dbReference>
<dbReference type="Gene3D" id="3.40.50.300">
    <property type="entry name" value="P-loop containing nucleotide triphosphate hydrolases"/>
    <property type="match status" value="1"/>
</dbReference>
<dbReference type="SUPFAM" id="SSF52540">
    <property type="entry name" value="P-loop containing nucleoside triphosphate hydrolases"/>
    <property type="match status" value="1"/>
</dbReference>
<name>A0A1I2EYS1_9BACL</name>
<reference evidence="4" key="1">
    <citation type="submission" date="2016-10" db="EMBL/GenBank/DDBJ databases">
        <authorList>
            <person name="Varghese N."/>
            <person name="Submissions S."/>
        </authorList>
    </citation>
    <scope>NUCLEOTIDE SEQUENCE [LARGE SCALE GENOMIC DNA]</scope>
    <source>
        <strain evidence="4">CGMCC 1.10223</strain>
    </source>
</reference>
<dbReference type="InterPro" id="IPR050168">
    <property type="entry name" value="AAA_ATPase_domain"/>
</dbReference>
<feature type="domain" description="AAA+ ATPase" evidence="2">
    <location>
        <begin position="216"/>
        <end position="336"/>
    </location>
</feature>
<evidence type="ECO:0000313" key="4">
    <source>
        <dbReference type="Proteomes" id="UP000183410"/>
    </source>
</evidence>
<dbReference type="CDD" id="cd19481">
    <property type="entry name" value="RecA-like_protease"/>
    <property type="match status" value="1"/>
</dbReference>
<dbReference type="PANTHER" id="PTHR23077:SF198">
    <property type="entry name" value="ATP-DEPENDENT ZINC METALLOPROTEASE FTSH"/>
    <property type="match status" value="1"/>
</dbReference>
<dbReference type="AlphaFoldDB" id="A0A1I2EYS1"/>
<keyword evidence="1" id="KW-0067">ATP-binding</keyword>
<dbReference type="GO" id="GO:0016887">
    <property type="term" value="F:ATP hydrolysis activity"/>
    <property type="evidence" value="ECO:0007669"/>
    <property type="project" value="InterPro"/>
</dbReference>
<evidence type="ECO:0000256" key="1">
    <source>
        <dbReference type="RuleBase" id="RU003651"/>
    </source>
</evidence>
<dbReference type="InterPro" id="IPR003593">
    <property type="entry name" value="AAA+_ATPase"/>
</dbReference>
<dbReference type="Pfam" id="PF00004">
    <property type="entry name" value="AAA"/>
    <property type="match status" value="1"/>
</dbReference>
<dbReference type="InterPro" id="IPR003960">
    <property type="entry name" value="ATPase_AAA_CS"/>
</dbReference>
<proteinExistence type="inferred from homology"/>
<dbReference type="GO" id="GO:0005524">
    <property type="term" value="F:ATP binding"/>
    <property type="evidence" value="ECO:0007669"/>
    <property type="project" value="UniProtKB-KW"/>
</dbReference>
<dbReference type="SMART" id="SM00382">
    <property type="entry name" value="AAA"/>
    <property type="match status" value="1"/>
</dbReference>
<sequence>MITKTYKPYIFKAEAGQSTDDYFNYATAVQTIKNMLEEAFGAPMQLYMQDDGDDVWDWVSDDLASEYEGVKREAAIYDLVEDRSFRFEDSKSEANYRINPSLRNNVITYPEYEVAFARIPFLRQYGLNTEDIIFAKNDETMRAFLEAMQERQLSERRVTIFTDTKEGFERSREQITRMVERDEVMMSDSLKQQIYRSIDEFFSRDREFFQTYNVPYKRGILLYGKPGNGKTTLVKSIAGSVEAPVAYWQITEYTTSDSIQQVFSAAMKMAPMILVIEDIDSMPDSARSFFLNTLDGATSREGLFLIGTTNYPEKIDPALMNRAGRFDRAYEMKLPDKELRLAYLQRKGFGRLAGEADGLMEDAAQFTEGFSFAQLNELYVSAALQKHYEQSVDLKRVIEELKTDFDKDRRGVWMADKGQKPVGFQTR</sequence>
<keyword evidence="4" id="KW-1185">Reference proteome</keyword>
<dbReference type="EMBL" id="FONN01000010">
    <property type="protein sequence ID" value="SFE98284.1"/>
    <property type="molecule type" value="Genomic_DNA"/>
</dbReference>
<gene>
    <name evidence="3" type="ORF">SAMN04487969_110173</name>
</gene>